<dbReference type="InterPro" id="IPR044480">
    <property type="entry name" value="Ara2-like"/>
</dbReference>
<dbReference type="GO" id="GO:0005829">
    <property type="term" value="C:cytosol"/>
    <property type="evidence" value="ECO:0007669"/>
    <property type="project" value="TreeGrafter"/>
</dbReference>
<keyword evidence="3" id="KW-1185">Reference proteome</keyword>
<dbReference type="GeneID" id="9589469"/>
<dbReference type="VEuPathDB" id="FungiDB:SCHCODRAFT_02624407"/>
<evidence type="ECO:0000313" key="2">
    <source>
        <dbReference type="EMBL" id="EFJ03390.1"/>
    </source>
</evidence>
<feature type="domain" description="NADP-dependent oxidoreductase" evidence="1">
    <location>
        <begin position="47"/>
        <end position="365"/>
    </location>
</feature>
<dbReference type="RefSeq" id="XP_003038292.1">
    <property type="nucleotide sequence ID" value="XM_003038246.1"/>
</dbReference>
<evidence type="ECO:0000313" key="3">
    <source>
        <dbReference type="Proteomes" id="UP000007431"/>
    </source>
</evidence>
<dbReference type="KEGG" id="scm:SCHCO_02624407"/>
<dbReference type="OrthoDB" id="5286008at2759"/>
<accession>D8PLG5</accession>
<dbReference type="Gene3D" id="3.20.20.100">
    <property type="entry name" value="NADP-dependent oxidoreductase domain"/>
    <property type="match status" value="1"/>
</dbReference>
<dbReference type="HOGENOM" id="CLU_023205_7_2_1"/>
<dbReference type="InterPro" id="IPR023210">
    <property type="entry name" value="NADP_OxRdtase_dom"/>
</dbReference>
<dbReference type="OMA" id="FPRSSYK"/>
<organism evidence="3">
    <name type="scientific">Schizophyllum commune (strain H4-8 / FGSC 9210)</name>
    <name type="common">Split gill fungus</name>
    <dbReference type="NCBI Taxonomy" id="578458"/>
    <lineage>
        <taxon>Eukaryota</taxon>
        <taxon>Fungi</taxon>
        <taxon>Dikarya</taxon>
        <taxon>Basidiomycota</taxon>
        <taxon>Agaricomycotina</taxon>
        <taxon>Agaricomycetes</taxon>
        <taxon>Agaricomycetidae</taxon>
        <taxon>Agaricales</taxon>
        <taxon>Schizophyllaceae</taxon>
        <taxon>Schizophyllum</taxon>
    </lineage>
</organism>
<dbReference type="PANTHER" id="PTHR42686">
    <property type="entry name" value="GH17980P-RELATED"/>
    <property type="match status" value="1"/>
</dbReference>
<dbReference type="EMBL" id="GL377302">
    <property type="protein sequence ID" value="EFJ03390.1"/>
    <property type="molecule type" value="Genomic_DNA"/>
</dbReference>
<dbReference type="Proteomes" id="UP000007431">
    <property type="component" value="Unassembled WGS sequence"/>
</dbReference>
<dbReference type="AlphaFoldDB" id="D8PLG5"/>
<dbReference type="GO" id="GO:0045290">
    <property type="term" value="F:D-arabinose 1-dehydrogenase [NAD(P)+] activity"/>
    <property type="evidence" value="ECO:0007669"/>
    <property type="project" value="EnsemblFungi"/>
</dbReference>
<dbReference type="CDD" id="cd19164">
    <property type="entry name" value="AKR_ARA2"/>
    <property type="match status" value="1"/>
</dbReference>
<dbReference type="PANTHER" id="PTHR42686:SF1">
    <property type="entry name" value="GH17980P-RELATED"/>
    <property type="match status" value="1"/>
</dbReference>
<proteinExistence type="predicted"/>
<dbReference type="InterPro" id="IPR036812">
    <property type="entry name" value="NAD(P)_OxRdtase_dom_sf"/>
</dbReference>
<reference evidence="2 3" key="1">
    <citation type="journal article" date="2010" name="Nat. Biotechnol.">
        <title>Genome sequence of the model mushroom Schizophyllum commune.</title>
        <authorList>
            <person name="Ohm R.A."/>
            <person name="de Jong J.F."/>
            <person name="Lugones L.G."/>
            <person name="Aerts A."/>
            <person name="Kothe E."/>
            <person name="Stajich J.E."/>
            <person name="de Vries R.P."/>
            <person name="Record E."/>
            <person name="Levasseur A."/>
            <person name="Baker S.E."/>
            <person name="Bartholomew K.A."/>
            <person name="Coutinho P.M."/>
            <person name="Erdmann S."/>
            <person name="Fowler T.J."/>
            <person name="Gathman A.C."/>
            <person name="Lombard V."/>
            <person name="Henrissat B."/>
            <person name="Knabe N."/>
            <person name="Kuees U."/>
            <person name="Lilly W.W."/>
            <person name="Lindquist E."/>
            <person name="Lucas S."/>
            <person name="Magnuson J.K."/>
            <person name="Piumi F."/>
            <person name="Raudaskoski M."/>
            <person name="Salamov A."/>
            <person name="Schmutz J."/>
            <person name="Schwarze F.W.M.R."/>
            <person name="vanKuyk P.A."/>
            <person name="Horton J.S."/>
            <person name="Grigoriev I.V."/>
            <person name="Woesten H.A.B."/>
        </authorList>
    </citation>
    <scope>NUCLEOTIDE SEQUENCE [LARGE SCALE GENOMIC DNA]</scope>
    <source>
        <strain evidence="3">H4-8 / FGSC 9210</strain>
    </source>
</reference>
<dbReference type="SUPFAM" id="SSF51430">
    <property type="entry name" value="NAD(P)-linked oxidoreductase"/>
    <property type="match status" value="1"/>
</dbReference>
<dbReference type="InterPro" id="IPR020471">
    <property type="entry name" value="AKR"/>
</dbReference>
<dbReference type="STRING" id="578458.D8PLG5"/>
<name>D8PLG5_SCHCM</name>
<protein>
    <recommendedName>
        <fullName evidence="1">NADP-dependent oxidoreductase domain-containing protein</fullName>
    </recommendedName>
</protein>
<evidence type="ECO:0000259" key="1">
    <source>
        <dbReference type="Pfam" id="PF00248"/>
    </source>
</evidence>
<dbReference type="eggNOG" id="KOG1576">
    <property type="taxonomic scope" value="Eukaryota"/>
</dbReference>
<dbReference type="InParanoid" id="D8PLG5"/>
<dbReference type="GO" id="GO:0070485">
    <property type="term" value="P:dehydro-D-arabinono-1,4-lactone biosynthetic process"/>
    <property type="evidence" value="ECO:0007669"/>
    <property type="project" value="EnsemblFungi"/>
</dbReference>
<dbReference type="Pfam" id="PF00248">
    <property type="entry name" value="Aldo_ket_red"/>
    <property type="match status" value="1"/>
</dbReference>
<sequence length="401" mass="42910">MAAAPSELEPAPGDRVAVLEDGIPALVFGAACFSHFYADEATLKSSSLPADTVRIALRYGITAFDTSRYYGESEVVLGEALKAVADEFPRESYQIMTKCGRIAGSTFDYSPAGVRASVLRSLERLQTTYLDTVYLHDIEFVATPCAPRTEGNHFGALGSEAHKYDLVADSAHSGPLPSATSQGLPDEAAFYDLAPGDAAKIRGPGDEQILAAFAELRKLKSEGLVRRIGITGYPLPILLRLAILIRATQGAPVDALLSYCHLTLQNATLAGFLPHLLRRAGVKTVLNASPFSMGLLTSAGAPGWHPAPKGLREAQAKATRALDAEGTDLADVALGYSLRAGAGVPLVVGLSNPREVHENVRVWREVTKATSAENEVRSRREKIVQDTIREAGFLDWSWASP</sequence>
<gene>
    <name evidence="2" type="ORF">SCHCODRAFT_63810</name>
</gene>